<proteinExistence type="predicted"/>
<accession>A0A4R0MPA6</accession>
<name>A0A4R0MPA6_9SPHI</name>
<reference evidence="2 3" key="1">
    <citation type="submission" date="2019-02" db="EMBL/GenBank/DDBJ databases">
        <title>Pedobacter sp. RP-1-13 sp. nov., isolated from Arctic soil.</title>
        <authorList>
            <person name="Dahal R.H."/>
        </authorList>
    </citation>
    <scope>NUCLEOTIDE SEQUENCE [LARGE SCALE GENOMIC DNA]</scope>
    <source>
        <strain evidence="2 3">RP-1-13</strain>
    </source>
</reference>
<keyword evidence="1" id="KW-1133">Transmembrane helix</keyword>
<dbReference type="AlphaFoldDB" id="A0A4R0MPA6"/>
<keyword evidence="3" id="KW-1185">Reference proteome</keyword>
<sequence>MIQIFLIRLTYLLKAGLFTMLVMGMTSFCSCKKEKKQVTGTVQPVSVPVVTDNRLQVDVDFSRTHEGVSLKKDLLGTYCPQKWVNAGKIYDQVNVLAPLGVKFHKLNLPNGTNISADGTWNDITDAGQPSQKTIVNNLIAAGVGIHLGMESVPRAMRGDAEKVQRLHGTSFEKVRSYVGGNVDIFYQILNEPELDSSIEWGYYPNFELFWTDFVNAYIGLANKRLTDANLKIGAPGFELDRWLAMFMDRLTNPATNKVQLSDGKMHGINLDFLAYHNYLNWSDNAIAQSSTQTAVDKMNRFYNGTAAYRSLQPNVKLFCTEYSWLKSPYSSVNDLANNSYRHCARTLELTKLALEQLTKTDRFYWAQSMGQSASFGDDFFTLENYDWDSKNYKYRSGFYAFWIYNKMPVNRNMVTYDLAKINSFVASENGRYNVVVWNKTATSQTIKLSFKGLNTASLKYDLYAINSKSFSYGRNNGKLPSITQTGMVAELGEVILEPEATIYVEMSLR</sequence>
<organism evidence="2 3">
    <name type="scientific">Pedobacter frigiditerrae</name>
    <dbReference type="NCBI Taxonomy" id="2530452"/>
    <lineage>
        <taxon>Bacteria</taxon>
        <taxon>Pseudomonadati</taxon>
        <taxon>Bacteroidota</taxon>
        <taxon>Sphingobacteriia</taxon>
        <taxon>Sphingobacteriales</taxon>
        <taxon>Sphingobacteriaceae</taxon>
        <taxon>Pedobacter</taxon>
    </lineage>
</organism>
<comment type="caution">
    <text evidence="2">The sequence shown here is derived from an EMBL/GenBank/DDBJ whole genome shotgun (WGS) entry which is preliminary data.</text>
</comment>
<gene>
    <name evidence="2" type="ORF">EZ428_18510</name>
</gene>
<evidence type="ECO:0000313" key="3">
    <source>
        <dbReference type="Proteomes" id="UP000292884"/>
    </source>
</evidence>
<keyword evidence="1" id="KW-0812">Transmembrane</keyword>
<dbReference type="SUPFAM" id="SSF51445">
    <property type="entry name" value="(Trans)glycosidases"/>
    <property type="match status" value="1"/>
</dbReference>
<dbReference type="Gene3D" id="3.20.20.80">
    <property type="entry name" value="Glycosidases"/>
    <property type="match status" value="1"/>
</dbReference>
<evidence type="ECO:0000256" key="1">
    <source>
        <dbReference type="SAM" id="Phobius"/>
    </source>
</evidence>
<protein>
    <submittedName>
        <fullName evidence="2">Uncharacterized protein</fullName>
    </submittedName>
</protein>
<feature type="transmembrane region" description="Helical" evidence="1">
    <location>
        <begin position="12"/>
        <end position="28"/>
    </location>
</feature>
<keyword evidence="1" id="KW-0472">Membrane</keyword>
<dbReference type="InterPro" id="IPR017853">
    <property type="entry name" value="GH"/>
</dbReference>
<dbReference type="EMBL" id="SJSK01000005">
    <property type="protein sequence ID" value="TCC88630.1"/>
    <property type="molecule type" value="Genomic_DNA"/>
</dbReference>
<evidence type="ECO:0000313" key="2">
    <source>
        <dbReference type="EMBL" id="TCC88630.1"/>
    </source>
</evidence>
<dbReference type="Proteomes" id="UP000292884">
    <property type="component" value="Unassembled WGS sequence"/>
</dbReference>